<name>A0A5N6U0Z5_ASPAV</name>
<dbReference type="EMBL" id="ML742056">
    <property type="protein sequence ID" value="KAE8152280.1"/>
    <property type="molecule type" value="Genomic_DNA"/>
</dbReference>
<reference evidence="2 3" key="1">
    <citation type="submission" date="2019-04" db="EMBL/GenBank/DDBJ databases">
        <title>Friends and foes A comparative genomics study of 23 Aspergillus species from section Flavi.</title>
        <authorList>
            <consortium name="DOE Joint Genome Institute"/>
            <person name="Kjaerbolling I."/>
            <person name="Vesth T."/>
            <person name="Frisvad J.C."/>
            <person name="Nybo J.L."/>
            <person name="Theobald S."/>
            <person name="Kildgaard S."/>
            <person name="Isbrandt T."/>
            <person name="Kuo A."/>
            <person name="Sato A."/>
            <person name="Lyhne E.K."/>
            <person name="Kogle M.E."/>
            <person name="Wiebenga A."/>
            <person name="Kun R.S."/>
            <person name="Lubbers R.J."/>
            <person name="Makela M.R."/>
            <person name="Barry K."/>
            <person name="Chovatia M."/>
            <person name="Clum A."/>
            <person name="Daum C."/>
            <person name="Haridas S."/>
            <person name="He G."/>
            <person name="LaButti K."/>
            <person name="Lipzen A."/>
            <person name="Mondo S."/>
            <person name="Riley R."/>
            <person name="Salamov A."/>
            <person name="Simmons B.A."/>
            <person name="Magnuson J.K."/>
            <person name="Henrissat B."/>
            <person name="Mortensen U.H."/>
            <person name="Larsen T.O."/>
            <person name="Devries R.P."/>
            <person name="Grigoriev I.V."/>
            <person name="Machida M."/>
            <person name="Baker S.E."/>
            <person name="Andersen M.R."/>
        </authorList>
    </citation>
    <scope>NUCLEOTIDE SEQUENCE [LARGE SCALE GENOMIC DNA]</scope>
    <source>
        <strain evidence="2 3">IBT 18842</strain>
    </source>
</reference>
<sequence length="167" mass="18752">MAGSNRLRRLKHHIKDRLRSNRSTPETRSRSASPNGQKDEDPTTQTSSIPDAIFGLTKAVSAVGLGQDLPDCTTDKNDLDDLETKLKDDSVQNSLWQEAFQRIERDHPGPVHEFQELLLETDTAWPTNEANPVDASEISSEEQQQPLQKLVQDRIVAVEDARLKLTI</sequence>
<feature type="compositionally biased region" description="Basic residues" evidence="1">
    <location>
        <begin position="1"/>
        <end position="16"/>
    </location>
</feature>
<evidence type="ECO:0000313" key="2">
    <source>
        <dbReference type="EMBL" id="KAE8152280.1"/>
    </source>
</evidence>
<proteinExistence type="predicted"/>
<feature type="compositionally biased region" description="Polar residues" evidence="1">
    <location>
        <begin position="21"/>
        <end position="36"/>
    </location>
</feature>
<organism evidence="2 3">
    <name type="scientific">Aspergillus avenaceus</name>
    <dbReference type="NCBI Taxonomy" id="36643"/>
    <lineage>
        <taxon>Eukaryota</taxon>
        <taxon>Fungi</taxon>
        <taxon>Dikarya</taxon>
        <taxon>Ascomycota</taxon>
        <taxon>Pezizomycotina</taxon>
        <taxon>Eurotiomycetes</taxon>
        <taxon>Eurotiomycetidae</taxon>
        <taxon>Eurotiales</taxon>
        <taxon>Aspergillaceae</taxon>
        <taxon>Aspergillus</taxon>
        <taxon>Aspergillus subgen. Circumdati</taxon>
    </lineage>
</organism>
<dbReference type="AlphaFoldDB" id="A0A5N6U0Z5"/>
<evidence type="ECO:0000313" key="3">
    <source>
        <dbReference type="Proteomes" id="UP000325780"/>
    </source>
</evidence>
<dbReference type="Proteomes" id="UP000325780">
    <property type="component" value="Unassembled WGS sequence"/>
</dbReference>
<feature type="region of interest" description="Disordered" evidence="1">
    <location>
        <begin position="1"/>
        <end position="50"/>
    </location>
</feature>
<keyword evidence="3" id="KW-1185">Reference proteome</keyword>
<evidence type="ECO:0000256" key="1">
    <source>
        <dbReference type="SAM" id="MobiDB-lite"/>
    </source>
</evidence>
<accession>A0A5N6U0Z5</accession>
<protein>
    <submittedName>
        <fullName evidence="2">Uncharacterized protein</fullName>
    </submittedName>
</protein>
<gene>
    <name evidence="2" type="ORF">BDV25DRAFT_138095</name>
</gene>